<evidence type="ECO:0000313" key="2">
    <source>
        <dbReference type="EMBL" id="NKZ24932.1"/>
    </source>
</evidence>
<dbReference type="RefSeq" id="WP_168722727.1">
    <property type="nucleotide sequence ID" value="NZ_JAAXPN010000012.1"/>
</dbReference>
<protein>
    <submittedName>
        <fullName evidence="2">AAA family ATPase</fullName>
    </submittedName>
</protein>
<accession>A0A7X6S4F4</accession>
<sequence length="268" mass="29886">MGKILSFLNFKGGVGKTSTTALVSYNMAKMGKKVLVIDLDPQANITSLFLKTLNNDGAGVVTIETSLMSAINNNVDLKDIAIKINDNLELVPNAVDFSFYNRFLDHNFDTEEQRVSFLKTKIDSLKDTYDYIFLDVPPTISLPNDTAFYACDQIIVVLQTQERSLSGAEVLLEYLQNTVINEFGSSMDVLGILPVLTKRNASVDTEILNAAIEEFGEENIFEHKITTMERIKRMDLTGISDNPSDAWDKKVHQAFTDVASEIIERLGE</sequence>
<dbReference type="EMBL" id="JAAXPN010000012">
    <property type="protein sequence ID" value="NKZ24932.1"/>
    <property type="molecule type" value="Genomic_DNA"/>
</dbReference>
<dbReference type="PANTHER" id="PTHR13696:SF99">
    <property type="entry name" value="COBYRINIC ACID AC-DIAMIDE SYNTHASE"/>
    <property type="match status" value="1"/>
</dbReference>
<dbReference type="PANTHER" id="PTHR13696">
    <property type="entry name" value="P-LOOP CONTAINING NUCLEOSIDE TRIPHOSPHATE HYDROLASE"/>
    <property type="match status" value="1"/>
</dbReference>
<evidence type="ECO:0000313" key="3">
    <source>
        <dbReference type="Proteomes" id="UP000549765"/>
    </source>
</evidence>
<name>A0A7X6S4F4_9LACO</name>
<reference evidence="2 3" key="1">
    <citation type="submission" date="2020-04" db="EMBL/GenBank/DDBJ databases">
        <title>MicrobeNet Type strains.</title>
        <authorList>
            <person name="Nicholson A.C."/>
        </authorList>
    </citation>
    <scope>NUCLEOTIDE SEQUENCE [LARGE SCALE GENOMIC DNA]</scope>
    <source>
        <strain evidence="2 3">CCUG 61472</strain>
    </source>
</reference>
<keyword evidence="3" id="KW-1185">Reference proteome</keyword>
<dbReference type="CDD" id="cd02042">
    <property type="entry name" value="ParAB_family"/>
    <property type="match status" value="1"/>
</dbReference>
<evidence type="ECO:0000259" key="1">
    <source>
        <dbReference type="Pfam" id="PF13614"/>
    </source>
</evidence>
<dbReference type="InterPro" id="IPR025669">
    <property type="entry name" value="AAA_dom"/>
</dbReference>
<organism evidence="2 3">
    <name type="scientific">Periweissella fabalis</name>
    <dbReference type="NCBI Taxonomy" id="1070421"/>
    <lineage>
        <taxon>Bacteria</taxon>
        <taxon>Bacillati</taxon>
        <taxon>Bacillota</taxon>
        <taxon>Bacilli</taxon>
        <taxon>Lactobacillales</taxon>
        <taxon>Lactobacillaceae</taxon>
        <taxon>Periweissella</taxon>
    </lineage>
</organism>
<dbReference type="Pfam" id="PF13614">
    <property type="entry name" value="AAA_31"/>
    <property type="match status" value="1"/>
</dbReference>
<dbReference type="Gene3D" id="3.40.50.300">
    <property type="entry name" value="P-loop containing nucleotide triphosphate hydrolases"/>
    <property type="match status" value="1"/>
</dbReference>
<comment type="caution">
    <text evidence="2">The sequence shown here is derived from an EMBL/GenBank/DDBJ whole genome shotgun (WGS) entry which is preliminary data.</text>
</comment>
<dbReference type="InterPro" id="IPR050678">
    <property type="entry name" value="DNA_Partitioning_ATPase"/>
</dbReference>
<dbReference type="Proteomes" id="UP000549765">
    <property type="component" value="Unassembled WGS sequence"/>
</dbReference>
<proteinExistence type="predicted"/>
<dbReference type="SUPFAM" id="SSF52540">
    <property type="entry name" value="P-loop containing nucleoside triphosphate hydrolases"/>
    <property type="match status" value="1"/>
</dbReference>
<feature type="domain" description="AAA" evidence="1">
    <location>
        <begin position="3"/>
        <end position="177"/>
    </location>
</feature>
<dbReference type="InterPro" id="IPR027417">
    <property type="entry name" value="P-loop_NTPase"/>
</dbReference>
<gene>
    <name evidence="2" type="ORF">HF964_09045</name>
</gene>
<dbReference type="AlphaFoldDB" id="A0A7X6S4F4"/>